<dbReference type="SUPFAM" id="SSF53850">
    <property type="entry name" value="Periplasmic binding protein-like II"/>
    <property type="match status" value="1"/>
</dbReference>
<dbReference type="InterPro" id="IPR039424">
    <property type="entry name" value="SBP_5"/>
</dbReference>
<feature type="signal peptide" evidence="1">
    <location>
        <begin position="1"/>
        <end position="29"/>
    </location>
</feature>
<dbReference type="Proteomes" id="UP001597417">
    <property type="component" value="Unassembled WGS sequence"/>
</dbReference>
<feature type="domain" description="Solute-binding protein family 5" evidence="2">
    <location>
        <begin position="102"/>
        <end position="474"/>
    </location>
</feature>
<evidence type="ECO:0000259" key="2">
    <source>
        <dbReference type="Pfam" id="PF00496"/>
    </source>
</evidence>
<dbReference type="Gene3D" id="3.40.190.10">
    <property type="entry name" value="Periplasmic binding protein-like II"/>
    <property type="match status" value="1"/>
</dbReference>
<feature type="chain" id="PRO_5047030699" evidence="1">
    <location>
        <begin position="30"/>
        <end position="561"/>
    </location>
</feature>
<keyword evidence="4" id="KW-1185">Reference proteome</keyword>
<keyword evidence="1" id="KW-0732">Signal</keyword>
<organism evidence="3 4">
    <name type="scientific">Amycolatopsis pigmentata</name>
    <dbReference type="NCBI Taxonomy" id="450801"/>
    <lineage>
        <taxon>Bacteria</taxon>
        <taxon>Bacillati</taxon>
        <taxon>Actinomycetota</taxon>
        <taxon>Actinomycetes</taxon>
        <taxon>Pseudonocardiales</taxon>
        <taxon>Pseudonocardiaceae</taxon>
        <taxon>Amycolatopsis</taxon>
    </lineage>
</organism>
<protein>
    <submittedName>
        <fullName evidence="3">ABC transporter family substrate-binding protein</fullName>
    </submittedName>
</protein>
<dbReference type="Gene3D" id="3.90.76.10">
    <property type="entry name" value="Dipeptide-binding Protein, Domain 1"/>
    <property type="match status" value="1"/>
</dbReference>
<dbReference type="PROSITE" id="PS51257">
    <property type="entry name" value="PROKAR_LIPOPROTEIN"/>
    <property type="match status" value="1"/>
</dbReference>
<dbReference type="PIRSF" id="PIRSF002741">
    <property type="entry name" value="MppA"/>
    <property type="match status" value="1"/>
</dbReference>
<evidence type="ECO:0000313" key="3">
    <source>
        <dbReference type="EMBL" id="MFD2417190.1"/>
    </source>
</evidence>
<dbReference type="PANTHER" id="PTHR30290:SF65">
    <property type="entry name" value="MONOACYL PHOSPHATIDYLINOSITOL TETRAMANNOSIDE-BINDING PROTEIN LPQW-RELATED"/>
    <property type="match status" value="1"/>
</dbReference>
<dbReference type="InterPro" id="IPR000914">
    <property type="entry name" value="SBP_5_dom"/>
</dbReference>
<dbReference type="EMBL" id="JBHUKR010000006">
    <property type="protein sequence ID" value="MFD2417190.1"/>
    <property type="molecule type" value="Genomic_DNA"/>
</dbReference>
<reference evidence="4" key="1">
    <citation type="journal article" date="2019" name="Int. J. Syst. Evol. Microbiol.">
        <title>The Global Catalogue of Microorganisms (GCM) 10K type strain sequencing project: providing services to taxonomists for standard genome sequencing and annotation.</title>
        <authorList>
            <consortium name="The Broad Institute Genomics Platform"/>
            <consortium name="The Broad Institute Genome Sequencing Center for Infectious Disease"/>
            <person name="Wu L."/>
            <person name="Ma J."/>
        </authorList>
    </citation>
    <scope>NUCLEOTIDE SEQUENCE [LARGE SCALE GENOMIC DNA]</scope>
    <source>
        <strain evidence="4">CGMCC 4.7645</strain>
    </source>
</reference>
<dbReference type="RefSeq" id="WP_378264661.1">
    <property type="nucleotide sequence ID" value="NZ_JBHUKR010000006.1"/>
</dbReference>
<dbReference type="Pfam" id="PF00496">
    <property type="entry name" value="SBP_bac_5"/>
    <property type="match status" value="1"/>
</dbReference>
<dbReference type="PANTHER" id="PTHR30290">
    <property type="entry name" value="PERIPLASMIC BINDING COMPONENT OF ABC TRANSPORTER"/>
    <property type="match status" value="1"/>
</dbReference>
<gene>
    <name evidence="3" type="ORF">ACFSXZ_12730</name>
</gene>
<evidence type="ECO:0000313" key="4">
    <source>
        <dbReference type="Proteomes" id="UP001597417"/>
    </source>
</evidence>
<name>A0ABW5FSM2_9PSEU</name>
<proteinExistence type="predicted"/>
<dbReference type="Gene3D" id="3.10.105.10">
    <property type="entry name" value="Dipeptide-binding Protein, Domain 3"/>
    <property type="match status" value="1"/>
</dbReference>
<comment type="caution">
    <text evidence="3">The sequence shown here is derived from an EMBL/GenBank/DDBJ whole genome shotgun (WGS) entry which is preliminary data.</text>
</comment>
<accession>A0ABW5FSM2</accession>
<dbReference type="InterPro" id="IPR030678">
    <property type="entry name" value="Peptide/Ni-bd"/>
</dbReference>
<sequence>MRLSRWAVLVAPVVAGALVLGACSGGAQGGGNAQVRQMGGMEVNAQPVEKLKDGGNVNLPFSQWPAQWNYSQVDGASVDLFLVGHAIFAEPFLNQPDGTVKPNPNFLTSAELISTSPEVAEFKINPKAKWSDGSPVTWKDFQANWQAENGKNGAYEPASTAGWEDVDSVERGADDQDVIVRFGKPYSEWKGIIGFLYPASHYSTPDQFNKDWSGQIPVTAGPFRVKQLDPTGKVLVLERDPNWWGPKPKLDTITFRVVTGTAQPQSFASGAIDAVDIGPDVATFQTLQQDQTADIRKALAPNWRVLNFNAKEGTPLSDVRVRIAVMKGIDRAALGKAVIGAIVPDVRPLDNRIYVEGQQGYQDNGAVGNYDPAEAGKELDAAGWTLPAGGKVRQKDGKPLTISLMFPAGTAVSANEGQILQDQLGKIGIQVTFNTVDVNAWQTQYVQAGNFEMQNMTWEGTPFPISSSQGMYTYDPNHTGQNYGRIPDTEGIGDLFKKAYAEFDDAARLKIGNQIDQALWKEGFSLPLYQRPDAWGVKKTLANFGAFGFGAVDYTTVGWMK</sequence>
<dbReference type="CDD" id="cd08501">
    <property type="entry name" value="PBP2_Lpqw"/>
    <property type="match status" value="1"/>
</dbReference>
<evidence type="ECO:0000256" key="1">
    <source>
        <dbReference type="SAM" id="SignalP"/>
    </source>
</evidence>